<dbReference type="Proteomes" id="UP001604336">
    <property type="component" value="Unassembled WGS sequence"/>
</dbReference>
<gene>
    <name evidence="1" type="ORF">Adt_30760</name>
</gene>
<evidence type="ECO:0000313" key="1">
    <source>
        <dbReference type="EMBL" id="KAL2486004.1"/>
    </source>
</evidence>
<evidence type="ECO:0000313" key="2">
    <source>
        <dbReference type="Proteomes" id="UP001604336"/>
    </source>
</evidence>
<sequence length="111" mass="12001">MLQLMHKGVKILAWTKLLSLILNLSPKVNLCWMLQLMHWESKNSGLDEAVVSDPESELKSQFVLDSAVDAQGSKNSGLDEAVVSDPESQLKSQFVLDSAVDAQGSKNSGSG</sequence>
<proteinExistence type="predicted"/>
<reference evidence="2" key="1">
    <citation type="submission" date="2024-07" db="EMBL/GenBank/DDBJ databases">
        <title>Two chromosome-level genome assemblies of Korean endemic species Abeliophyllum distichum and Forsythia ovata (Oleaceae).</title>
        <authorList>
            <person name="Jang H."/>
        </authorList>
    </citation>
    <scope>NUCLEOTIDE SEQUENCE [LARGE SCALE GENOMIC DNA]</scope>
</reference>
<dbReference type="EMBL" id="JBFOLK010000009">
    <property type="protein sequence ID" value="KAL2486004.1"/>
    <property type="molecule type" value="Genomic_DNA"/>
</dbReference>
<protein>
    <submittedName>
        <fullName evidence="1">Chromatin structure-remodeling complex protein SYD-like</fullName>
    </submittedName>
</protein>
<name>A0ABD1RC45_9LAMI</name>
<accession>A0ABD1RC45</accession>
<dbReference type="AlphaFoldDB" id="A0ABD1RC45"/>
<organism evidence="1 2">
    <name type="scientific">Abeliophyllum distichum</name>
    <dbReference type="NCBI Taxonomy" id="126358"/>
    <lineage>
        <taxon>Eukaryota</taxon>
        <taxon>Viridiplantae</taxon>
        <taxon>Streptophyta</taxon>
        <taxon>Embryophyta</taxon>
        <taxon>Tracheophyta</taxon>
        <taxon>Spermatophyta</taxon>
        <taxon>Magnoliopsida</taxon>
        <taxon>eudicotyledons</taxon>
        <taxon>Gunneridae</taxon>
        <taxon>Pentapetalae</taxon>
        <taxon>asterids</taxon>
        <taxon>lamiids</taxon>
        <taxon>Lamiales</taxon>
        <taxon>Oleaceae</taxon>
        <taxon>Forsythieae</taxon>
        <taxon>Abeliophyllum</taxon>
    </lineage>
</organism>
<comment type="caution">
    <text evidence="1">The sequence shown here is derived from an EMBL/GenBank/DDBJ whole genome shotgun (WGS) entry which is preliminary data.</text>
</comment>
<keyword evidence="2" id="KW-1185">Reference proteome</keyword>